<dbReference type="Proteomes" id="UP001501116">
    <property type="component" value="Unassembled WGS sequence"/>
</dbReference>
<reference evidence="5 6" key="1">
    <citation type="journal article" date="2019" name="Int. J. Syst. Evol. Microbiol.">
        <title>The Global Catalogue of Microorganisms (GCM) 10K type strain sequencing project: providing services to taxonomists for standard genome sequencing and annotation.</title>
        <authorList>
            <consortium name="The Broad Institute Genomics Platform"/>
            <consortium name="The Broad Institute Genome Sequencing Center for Infectious Disease"/>
            <person name="Wu L."/>
            <person name="Ma J."/>
        </authorList>
    </citation>
    <scope>NUCLEOTIDE SEQUENCE [LARGE SCALE GENOMIC DNA]</scope>
    <source>
        <strain evidence="5 6">JCM 14545</strain>
    </source>
</reference>
<protein>
    <submittedName>
        <fullName evidence="5">Helix-turn-helix domain-containing protein</fullName>
    </submittedName>
</protein>
<dbReference type="Gene3D" id="1.10.10.10">
    <property type="entry name" value="Winged helix-like DNA-binding domain superfamily/Winged helix DNA-binding domain"/>
    <property type="match status" value="1"/>
</dbReference>
<keyword evidence="3" id="KW-0804">Transcription</keyword>
<dbReference type="EMBL" id="BAAANN010000031">
    <property type="protein sequence ID" value="GAA1979538.1"/>
    <property type="molecule type" value="Genomic_DNA"/>
</dbReference>
<dbReference type="InterPro" id="IPR036388">
    <property type="entry name" value="WH-like_DNA-bd_sf"/>
</dbReference>
<organism evidence="5 6">
    <name type="scientific">Amycolatopsis minnesotensis</name>
    <dbReference type="NCBI Taxonomy" id="337894"/>
    <lineage>
        <taxon>Bacteria</taxon>
        <taxon>Bacillati</taxon>
        <taxon>Actinomycetota</taxon>
        <taxon>Actinomycetes</taxon>
        <taxon>Pseudonocardiales</taxon>
        <taxon>Pseudonocardiaceae</taxon>
        <taxon>Amycolatopsis</taxon>
    </lineage>
</organism>
<evidence type="ECO:0000256" key="2">
    <source>
        <dbReference type="ARBA" id="ARBA00023125"/>
    </source>
</evidence>
<dbReference type="InterPro" id="IPR011991">
    <property type="entry name" value="ArsR-like_HTH"/>
</dbReference>
<dbReference type="InterPro" id="IPR036390">
    <property type="entry name" value="WH_DNA-bd_sf"/>
</dbReference>
<dbReference type="InterPro" id="IPR051081">
    <property type="entry name" value="HTH_MetalResp_TranReg"/>
</dbReference>
<dbReference type="PANTHER" id="PTHR33154:SF15">
    <property type="entry name" value="REGULATORY PROTEIN ARSR"/>
    <property type="match status" value="1"/>
</dbReference>
<proteinExistence type="predicted"/>
<keyword evidence="6" id="KW-1185">Reference proteome</keyword>
<dbReference type="CDD" id="cd00090">
    <property type="entry name" value="HTH_ARSR"/>
    <property type="match status" value="1"/>
</dbReference>
<dbReference type="InterPro" id="IPR001845">
    <property type="entry name" value="HTH_ArsR_DNA-bd_dom"/>
</dbReference>
<dbReference type="SMART" id="SM00418">
    <property type="entry name" value="HTH_ARSR"/>
    <property type="match status" value="1"/>
</dbReference>
<keyword evidence="2" id="KW-0238">DNA-binding</keyword>
<evidence type="ECO:0000259" key="4">
    <source>
        <dbReference type="SMART" id="SM00418"/>
    </source>
</evidence>
<dbReference type="SUPFAM" id="SSF46785">
    <property type="entry name" value="Winged helix' DNA-binding domain"/>
    <property type="match status" value="1"/>
</dbReference>
<accession>A0ABN2S3E3</accession>
<name>A0ABN2S3E3_9PSEU</name>
<dbReference type="PANTHER" id="PTHR33154">
    <property type="entry name" value="TRANSCRIPTIONAL REGULATOR, ARSR FAMILY"/>
    <property type="match status" value="1"/>
</dbReference>
<keyword evidence="1" id="KW-0805">Transcription regulation</keyword>
<evidence type="ECO:0000313" key="6">
    <source>
        <dbReference type="Proteomes" id="UP001501116"/>
    </source>
</evidence>
<evidence type="ECO:0000313" key="5">
    <source>
        <dbReference type="EMBL" id="GAA1979538.1"/>
    </source>
</evidence>
<evidence type="ECO:0000256" key="1">
    <source>
        <dbReference type="ARBA" id="ARBA00023015"/>
    </source>
</evidence>
<dbReference type="Pfam" id="PF12840">
    <property type="entry name" value="HTH_20"/>
    <property type="match status" value="1"/>
</dbReference>
<comment type="caution">
    <text evidence="5">The sequence shown here is derived from an EMBL/GenBank/DDBJ whole genome shotgun (WGS) entry which is preliminary data.</text>
</comment>
<evidence type="ECO:0000256" key="3">
    <source>
        <dbReference type="ARBA" id="ARBA00023163"/>
    </source>
</evidence>
<gene>
    <name evidence="5" type="ORF">GCM10009754_64800</name>
</gene>
<sequence length="178" mass="20017">MLAAMAHPLRRRLLDVLTVHGPATATMIAERTGQTVANVSHHLRVLHGSGLLEEAPELARDRKQRWWRRTSASLRWSSHDFTRDPADTAIAEAAQSLNLDRHTNLVRTWLAAGEDERARWGDSAFSTDRWLHLTPDELRQCAAEITGVLDRWAGRRVPGDGRQRSPVFVFAHGVPARP</sequence>
<feature type="domain" description="HTH arsR-type" evidence="4">
    <location>
        <begin position="1"/>
        <end position="95"/>
    </location>
</feature>